<keyword evidence="3" id="KW-1185">Reference proteome</keyword>
<accession>A0A1E3VTC3</accession>
<comment type="caution">
    <text evidence="2">The sequence shown here is derived from an EMBL/GenBank/DDBJ whole genome shotgun (WGS) entry which is preliminary data.</text>
</comment>
<organism evidence="2 3">
    <name type="scientific">Methyloceanibacter superfactus</name>
    <dbReference type="NCBI Taxonomy" id="1774969"/>
    <lineage>
        <taxon>Bacteria</taxon>
        <taxon>Pseudomonadati</taxon>
        <taxon>Pseudomonadota</taxon>
        <taxon>Alphaproteobacteria</taxon>
        <taxon>Hyphomicrobiales</taxon>
        <taxon>Hyphomicrobiaceae</taxon>
        <taxon>Methyloceanibacter</taxon>
    </lineage>
</organism>
<dbReference type="OrthoDB" id="9806473at2"/>
<feature type="domain" description="PhnB-like" evidence="1">
    <location>
        <begin position="3"/>
        <end position="122"/>
    </location>
</feature>
<dbReference type="PIRSF" id="PIRSF021700">
    <property type="entry name" value="3_dmu_93_MTrfase"/>
    <property type="match status" value="1"/>
</dbReference>
<name>A0A1E3VTC3_9HYPH</name>
<evidence type="ECO:0000259" key="1">
    <source>
        <dbReference type="Pfam" id="PF06983"/>
    </source>
</evidence>
<dbReference type="Pfam" id="PF06983">
    <property type="entry name" value="3-dmu-9_3-mt"/>
    <property type="match status" value="1"/>
</dbReference>
<reference evidence="2 3" key="1">
    <citation type="journal article" date="2016" name="Environ. Microbiol.">
        <title>New Methyloceanibacter diversity from North Sea sediments includes methanotroph containing solely the soluble methane monooxygenase.</title>
        <authorList>
            <person name="Vekeman B."/>
            <person name="Kerckhof F.M."/>
            <person name="Cremers G."/>
            <person name="de Vos P."/>
            <person name="Vandamme P."/>
            <person name="Boon N."/>
            <person name="Op den Camp H.J."/>
            <person name="Heylen K."/>
        </authorList>
    </citation>
    <scope>NUCLEOTIDE SEQUENCE [LARGE SCALE GENOMIC DNA]</scope>
    <source>
        <strain evidence="2 3">R-67175</strain>
    </source>
</reference>
<dbReference type="STRING" id="1774969.AUC69_13750"/>
<dbReference type="SUPFAM" id="SSF54593">
    <property type="entry name" value="Glyoxalase/Bleomycin resistance protein/Dihydroxybiphenyl dioxygenase"/>
    <property type="match status" value="1"/>
</dbReference>
<dbReference type="Gene3D" id="3.10.180.10">
    <property type="entry name" value="2,3-Dihydroxybiphenyl 1,2-Dioxygenase, domain 1"/>
    <property type="match status" value="1"/>
</dbReference>
<dbReference type="EMBL" id="LPWF01000028">
    <property type="protein sequence ID" value="ODR96767.1"/>
    <property type="molecule type" value="Genomic_DNA"/>
</dbReference>
<dbReference type="CDD" id="cd06588">
    <property type="entry name" value="PhnB_like"/>
    <property type="match status" value="1"/>
</dbReference>
<dbReference type="Proteomes" id="UP000094472">
    <property type="component" value="Unassembled WGS sequence"/>
</dbReference>
<dbReference type="PANTHER" id="PTHR33990:SF2">
    <property type="entry name" value="PHNB-LIKE DOMAIN-CONTAINING PROTEIN"/>
    <property type="match status" value="1"/>
</dbReference>
<protein>
    <recommendedName>
        <fullName evidence="1">PhnB-like domain-containing protein</fullName>
    </recommendedName>
</protein>
<evidence type="ECO:0000313" key="2">
    <source>
        <dbReference type="EMBL" id="ODR96767.1"/>
    </source>
</evidence>
<gene>
    <name evidence="2" type="ORF">AUC69_13750</name>
</gene>
<dbReference type="InterPro" id="IPR028973">
    <property type="entry name" value="PhnB-like"/>
</dbReference>
<dbReference type="AlphaFoldDB" id="A0A1E3VTC3"/>
<dbReference type="InterPro" id="IPR009725">
    <property type="entry name" value="3_dmu_93_MTrfase"/>
</dbReference>
<evidence type="ECO:0000313" key="3">
    <source>
        <dbReference type="Proteomes" id="UP000094472"/>
    </source>
</evidence>
<dbReference type="PANTHER" id="PTHR33990">
    <property type="entry name" value="PROTEIN YJDN-RELATED"/>
    <property type="match status" value="1"/>
</dbReference>
<proteinExistence type="predicted"/>
<dbReference type="InterPro" id="IPR029068">
    <property type="entry name" value="Glyas_Bleomycin-R_OHBP_Dase"/>
</dbReference>
<sequence length="165" mass="18408">MQQKITPCLWFDTQAEDAAKFYCAVFDNSRIRTVSRYGEEGHDIHGMPAGSVMAVEFELDGQLFSALNGGPLFKFSEAISFQIRCQDQAEVDDYWAELTADGGEEGPCGWLKDKFGLSWQVVPTALYDMLTGDDHAASQRVTKAFLQMKKFDIAALERAFEGESV</sequence>